<evidence type="ECO:0000259" key="14">
    <source>
        <dbReference type="Pfam" id="PF03629"/>
    </source>
</evidence>
<evidence type="ECO:0000256" key="12">
    <source>
        <dbReference type="ARBA" id="ARBA00076148"/>
    </source>
</evidence>
<evidence type="ECO:0000256" key="9">
    <source>
        <dbReference type="ARBA" id="ARBA00052246"/>
    </source>
</evidence>
<dbReference type="Pfam" id="PF03629">
    <property type="entry name" value="SASA"/>
    <property type="match status" value="1"/>
</dbReference>
<proteinExistence type="predicted"/>
<dbReference type="EC" id="3.1.1.53" evidence="2"/>
<evidence type="ECO:0000256" key="1">
    <source>
        <dbReference type="ARBA" id="ARBA00004371"/>
    </source>
</evidence>
<dbReference type="Proteomes" id="UP000308365">
    <property type="component" value="Unassembled WGS sequence"/>
</dbReference>
<dbReference type="InterPro" id="IPR039329">
    <property type="entry name" value="SIAE"/>
</dbReference>
<comment type="catalytic activity">
    <reaction evidence="9">
        <text>N-acetyl-9-O-acetylneuraminate + H2O = N-acetylneuraminate + acetate + H(+)</text>
        <dbReference type="Rhea" id="RHEA:22600"/>
        <dbReference type="ChEBI" id="CHEBI:15377"/>
        <dbReference type="ChEBI" id="CHEBI:15378"/>
        <dbReference type="ChEBI" id="CHEBI:28999"/>
        <dbReference type="ChEBI" id="CHEBI:30089"/>
        <dbReference type="ChEBI" id="CHEBI:35418"/>
        <dbReference type="EC" id="3.1.1.53"/>
    </reaction>
    <physiologicalReaction direction="left-to-right" evidence="9">
        <dbReference type="Rhea" id="RHEA:22601"/>
    </physiologicalReaction>
</comment>
<name>A0A4U1EHR4_MONMO</name>
<dbReference type="InterPro" id="IPR036514">
    <property type="entry name" value="SGNH_hydro_sf"/>
</dbReference>
<evidence type="ECO:0000256" key="2">
    <source>
        <dbReference type="ARBA" id="ARBA00013141"/>
    </source>
</evidence>
<dbReference type="FunFam" id="3.40.50.1110:FF:000008">
    <property type="entry name" value="Sialate O-acetylesterase"/>
    <property type="match status" value="1"/>
</dbReference>
<comment type="subcellular location">
    <subcellularLocation>
        <location evidence="1">Lysosome</location>
    </subcellularLocation>
</comment>
<gene>
    <name evidence="15" type="ORF">EI555_005353</name>
</gene>
<evidence type="ECO:0000256" key="3">
    <source>
        <dbReference type="ARBA" id="ARBA00022487"/>
    </source>
</evidence>
<evidence type="ECO:0000256" key="11">
    <source>
        <dbReference type="ARBA" id="ARBA00068972"/>
    </source>
</evidence>
<sequence>MVAPGFVFGLVLPLLLRADASADVGFRFASYIDNYMVLQKEPAGAVIWGYGVSGATVTVTLCQDQETIMKKVTSVKAHSNSWMVVLDPVKPGGPYEVMAQQILGRKNFTLRIHDVLFGDVWLCSGQSNMQMTVSQIFNATSELSNTAAYQSVRILSVSLTQAQQELEDLAKVDLQWSKPTLENLGHGNFTYMSALCWLFGRYLHDTLRYPMGLISSSWAGTPIEAWSSERSLKACGVPRQGFMPSDLETGPSEYSVLWNAMIHPFRNMTLKGVIWYQGESNVNFNRDLYNCTFPALIEDWRQTFHDGSQGQTERFFPFGFVQVRAERKRVHGLWCGEEKQEFHASVESAGAPMRPLCSSAADEIVENYCSNSQQTAILRQLPRLEWLLVAFLPQRFSYLHTCLVQPQMMGFPRSVGIKQQTLAIYLHTCLVQPPNDGLPEIRWHQTADFGYVPNPRMPNTFMAVAMDLCDRNSPFGSAHPRDKQTVAYRLHLGARAVAYGAKLTFQGPLPQKIELLGDMGLLNLTYSQPIQVQRHNKIFEISCCSDHQCKWLPAPMDTFSAQTLALNVKSCHDSLVAVRYAWATWPCEYKQCPLYHPTSALPAPPFTAFITNQIPGYCSKVAK</sequence>
<evidence type="ECO:0000256" key="7">
    <source>
        <dbReference type="ARBA" id="ARBA00023228"/>
    </source>
</evidence>
<dbReference type="PANTHER" id="PTHR22901:SF0">
    <property type="entry name" value="SIALATE O-ACETYLESTERASE"/>
    <property type="match status" value="1"/>
</dbReference>
<keyword evidence="6" id="KW-0325">Glycoprotein</keyword>
<reference evidence="16" key="1">
    <citation type="journal article" date="2019" name="IScience">
        <title>Narwhal Genome Reveals Long-Term Low Genetic Diversity despite Current Large Abundance Size.</title>
        <authorList>
            <person name="Westbury M.V."/>
            <person name="Petersen B."/>
            <person name="Garde E."/>
            <person name="Heide-Jorgensen M.P."/>
            <person name="Lorenzen E.D."/>
        </authorList>
    </citation>
    <scope>NUCLEOTIDE SEQUENCE [LARGE SCALE GENOMIC DNA]</scope>
</reference>
<dbReference type="SUPFAM" id="SSF52266">
    <property type="entry name" value="SGNH hydrolase"/>
    <property type="match status" value="2"/>
</dbReference>
<evidence type="ECO:0000256" key="6">
    <source>
        <dbReference type="ARBA" id="ARBA00023180"/>
    </source>
</evidence>
<keyword evidence="5" id="KW-0378">Hydrolase</keyword>
<dbReference type="GO" id="GO:0005975">
    <property type="term" value="P:carbohydrate metabolic process"/>
    <property type="evidence" value="ECO:0007669"/>
    <property type="project" value="TreeGrafter"/>
</dbReference>
<protein>
    <recommendedName>
        <fullName evidence="11">Sialate O-acetylesterase</fullName>
        <ecNumber evidence="2">3.1.1.53</ecNumber>
    </recommendedName>
    <alternativeName>
        <fullName evidence="12">Sialic acid-specific 9-O-acetylesterase</fullName>
    </alternativeName>
</protein>
<feature type="domain" description="Sialate O-acetylesterase" evidence="14">
    <location>
        <begin position="119"/>
        <end position="304"/>
    </location>
</feature>
<feature type="signal peptide" evidence="13">
    <location>
        <begin position="1"/>
        <end position="22"/>
    </location>
</feature>
<dbReference type="Gene3D" id="3.40.50.1110">
    <property type="entry name" value="SGNH hydrolase"/>
    <property type="match status" value="1"/>
</dbReference>
<dbReference type="GO" id="GO:0001681">
    <property type="term" value="F:sialate O-acetylesterase activity"/>
    <property type="evidence" value="ECO:0007669"/>
    <property type="project" value="UniProtKB-EC"/>
</dbReference>
<comment type="catalytic activity">
    <reaction evidence="8">
        <text>an Ac-O-9-sialoglycoconjugate + H2O = a sialoglycoconjugate + acetate + H(+)</text>
        <dbReference type="Rhea" id="RHEA:80763"/>
        <dbReference type="ChEBI" id="CHEBI:15377"/>
        <dbReference type="ChEBI" id="CHEBI:15378"/>
        <dbReference type="ChEBI" id="CHEBI:30089"/>
        <dbReference type="ChEBI" id="CHEBI:231691"/>
        <dbReference type="ChEBI" id="CHEBI:231692"/>
    </reaction>
    <physiologicalReaction direction="left-to-right" evidence="8">
        <dbReference type="Rhea" id="RHEA:80764"/>
    </physiologicalReaction>
</comment>
<evidence type="ECO:0000313" key="15">
    <source>
        <dbReference type="EMBL" id="TKC35186.1"/>
    </source>
</evidence>
<evidence type="ECO:0000256" key="13">
    <source>
        <dbReference type="SAM" id="SignalP"/>
    </source>
</evidence>
<dbReference type="PANTHER" id="PTHR22901">
    <property type="entry name" value="SIALATE O-ACETYLESTERASE"/>
    <property type="match status" value="1"/>
</dbReference>
<dbReference type="GO" id="GO:0005764">
    <property type="term" value="C:lysosome"/>
    <property type="evidence" value="ECO:0007669"/>
    <property type="project" value="UniProtKB-SubCell"/>
</dbReference>
<feature type="chain" id="PRO_5020554438" description="Sialate O-acetylesterase" evidence="13">
    <location>
        <begin position="23"/>
        <end position="623"/>
    </location>
</feature>
<keyword evidence="4 13" id="KW-0732">Signal</keyword>
<evidence type="ECO:0000256" key="10">
    <source>
        <dbReference type="ARBA" id="ARBA00057218"/>
    </source>
</evidence>
<keyword evidence="3" id="KW-0719">Serine esterase</keyword>
<dbReference type="InterPro" id="IPR005181">
    <property type="entry name" value="SASA"/>
</dbReference>
<comment type="function">
    <text evidence="10">Catalyzes the removal of O-acetyl ester groups from position 9 of the free diacetylated sialate N-acetyl-9-O-acetylneuraminate (Neu5,9Ac2) in the cytosol and of the diacetylated sialate residues of sialylglycoconjugates in the lysosomes. Together with the sialate-O-acetyltransferase they regulate the balance of acetylated sialoglycoconjugates, key players in various processes such as cell-cell interactions, host-pathogen recognition, and tumor antigenicity.</text>
</comment>
<organism evidence="15 16">
    <name type="scientific">Monodon monoceros</name>
    <name type="common">Narwhal</name>
    <name type="synonym">Ceratodon monodon</name>
    <dbReference type="NCBI Taxonomy" id="40151"/>
    <lineage>
        <taxon>Eukaryota</taxon>
        <taxon>Metazoa</taxon>
        <taxon>Chordata</taxon>
        <taxon>Craniata</taxon>
        <taxon>Vertebrata</taxon>
        <taxon>Euteleostomi</taxon>
        <taxon>Mammalia</taxon>
        <taxon>Eutheria</taxon>
        <taxon>Laurasiatheria</taxon>
        <taxon>Artiodactyla</taxon>
        <taxon>Whippomorpha</taxon>
        <taxon>Cetacea</taxon>
        <taxon>Odontoceti</taxon>
        <taxon>Monodontidae</taxon>
        <taxon>Monodon</taxon>
    </lineage>
</organism>
<evidence type="ECO:0000256" key="8">
    <source>
        <dbReference type="ARBA" id="ARBA00051468"/>
    </source>
</evidence>
<evidence type="ECO:0000256" key="5">
    <source>
        <dbReference type="ARBA" id="ARBA00022801"/>
    </source>
</evidence>
<accession>A0A4U1EHR4</accession>
<dbReference type="EMBL" id="RWIC01001601">
    <property type="protein sequence ID" value="TKC35186.1"/>
    <property type="molecule type" value="Genomic_DNA"/>
</dbReference>
<comment type="caution">
    <text evidence="15">The sequence shown here is derived from an EMBL/GenBank/DDBJ whole genome shotgun (WGS) entry which is preliminary data.</text>
</comment>
<dbReference type="AlphaFoldDB" id="A0A4U1EHR4"/>
<evidence type="ECO:0000313" key="16">
    <source>
        <dbReference type="Proteomes" id="UP000308365"/>
    </source>
</evidence>
<keyword evidence="7" id="KW-0458">Lysosome</keyword>
<evidence type="ECO:0000256" key="4">
    <source>
        <dbReference type="ARBA" id="ARBA00022729"/>
    </source>
</evidence>